<dbReference type="InterPro" id="IPR003832">
    <property type="entry name" value="DUF212"/>
</dbReference>
<reference evidence="2 3" key="1">
    <citation type="journal article" date="2012" name="J. Bacteriol.">
        <title>Draft Genome Sequences for Two Metal-Reducing Pelosinus fermentans Strains Isolated from a Cr(VI)-Contaminated Site and for Type Strain R7.</title>
        <authorList>
            <person name="Brown S.D."/>
            <person name="Podar M."/>
            <person name="Klingeman D.M."/>
            <person name="Johnson C.M."/>
            <person name="Yang Z.K."/>
            <person name="Utturkar S.M."/>
            <person name="Land M.L."/>
            <person name="Mosher J.J."/>
            <person name="Hurt R.A.Jr."/>
            <person name="Phelps T.J."/>
            <person name="Palumbo A.V."/>
            <person name="Arkin A.P."/>
            <person name="Hazen T.C."/>
            <person name="Elias D.A."/>
        </authorList>
    </citation>
    <scope>NUCLEOTIDE SEQUENCE [LARGE SCALE GENOMIC DNA]</scope>
    <source>
        <strain evidence="2 3">B4</strain>
    </source>
</reference>
<name>I9B1P4_9FIRM</name>
<gene>
    <name evidence="2" type="ORF">FB4_0592</name>
</gene>
<sequence>MDYKYAVIPVIAWFAAGTVKFIINYIHFRKEAVTLIGNGGFPSTHTTVISSTVFFIGLSEGINQPIFSLGVAVLMITMFDAMGIRRALGKQAVMINQHIVPHQNAKPLRERQGHTFIEVLGGLVVGFVLAFLFHRV</sequence>
<dbReference type="RefSeq" id="WP_007933659.1">
    <property type="nucleotide sequence ID" value="NZ_AKVJ01000022.1"/>
</dbReference>
<feature type="transmembrane region" description="Helical" evidence="1">
    <location>
        <begin position="35"/>
        <end position="58"/>
    </location>
</feature>
<dbReference type="EMBL" id="AKVJ01000022">
    <property type="protein sequence ID" value="EIW19067.1"/>
    <property type="molecule type" value="Genomic_DNA"/>
</dbReference>
<comment type="caution">
    <text evidence="2">The sequence shown here is derived from an EMBL/GenBank/DDBJ whole genome shotgun (WGS) entry which is preliminary data.</text>
</comment>
<dbReference type="OrthoDB" id="9792681at2"/>
<organism evidence="2 3">
    <name type="scientific">Pelosinus fermentans B4</name>
    <dbReference type="NCBI Taxonomy" id="1149862"/>
    <lineage>
        <taxon>Bacteria</taxon>
        <taxon>Bacillati</taxon>
        <taxon>Bacillota</taxon>
        <taxon>Negativicutes</taxon>
        <taxon>Selenomonadales</taxon>
        <taxon>Sporomusaceae</taxon>
        <taxon>Pelosinus</taxon>
    </lineage>
</organism>
<evidence type="ECO:0000313" key="2">
    <source>
        <dbReference type="EMBL" id="EIW19067.1"/>
    </source>
</evidence>
<dbReference type="PANTHER" id="PTHR31446:SF39">
    <property type="entry name" value="ACID PHOSPHATASE_VANADIUM-DEPENDENT HALOPEROXIDASE-RELATED PROTEIN"/>
    <property type="match status" value="1"/>
</dbReference>
<feature type="transmembrane region" description="Helical" evidence="1">
    <location>
        <begin position="64"/>
        <end position="84"/>
    </location>
</feature>
<keyword evidence="3" id="KW-1185">Reference proteome</keyword>
<proteinExistence type="predicted"/>
<keyword evidence="2" id="KW-0575">Peroxidase</keyword>
<dbReference type="PATRIC" id="fig|1149862.3.peg.2023"/>
<dbReference type="GO" id="GO:0004601">
    <property type="term" value="F:peroxidase activity"/>
    <property type="evidence" value="ECO:0007669"/>
    <property type="project" value="UniProtKB-KW"/>
</dbReference>
<feature type="transmembrane region" description="Helical" evidence="1">
    <location>
        <begin position="116"/>
        <end position="134"/>
    </location>
</feature>
<keyword evidence="1" id="KW-1133">Transmembrane helix</keyword>
<dbReference type="Proteomes" id="UP000004324">
    <property type="component" value="Unassembled WGS sequence"/>
</dbReference>
<accession>I9B1P4</accession>
<dbReference type="Pfam" id="PF02681">
    <property type="entry name" value="DUF212"/>
    <property type="match status" value="1"/>
</dbReference>
<keyword evidence="2" id="KW-0560">Oxidoreductase</keyword>
<feature type="transmembrane region" description="Helical" evidence="1">
    <location>
        <begin position="6"/>
        <end position="23"/>
    </location>
</feature>
<evidence type="ECO:0000313" key="3">
    <source>
        <dbReference type="Proteomes" id="UP000004324"/>
    </source>
</evidence>
<keyword evidence="1" id="KW-0472">Membrane</keyword>
<dbReference type="AlphaFoldDB" id="I9B1P4"/>
<keyword evidence="1" id="KW-0812">Transmembrane</keyword>
<evidence type="ECO:0000256" key="1">
    <source>
        <dbReference type="SAM" id="Phobius"/>
    </source>
</evidence>
<protein>
    <submittedName>
        <fullName evidence="2">Acid phosphatase/vanadium-dependent haloperoxidase related protein</fullName>
    </submittedName>
</protein>
<dbReference type="PANTHER" id="PTHR31446">
    <property type="entry name" value="ACID PHOSPHATASE/VANADIUM-DEPENDENT HALOPEROXIDASE-RELATED PROTEIN"/>
    <property type="match status" value="1"/>
</dbReference>